<dbReference type="GeneID" id="30191789"/>
<gene>
    <name evidence="2" type="ORF">L198_02576</name>
</gene>
<dbReference type="AlphaFoldDB" id="A0A1E3JLU4"/>
<keyword evidence="3" id="KW-1185">Reference proteome</keyword>
<dbReference type="EMBL" id="AWGH01000006">
    <property type="protein sequence ID" value="ODO01849.1"/>
    <property type="molecule type" value="Genomic_DNA"/>
</dbReference>
<evidence type="ECO:0000313" key="2">
    <source>
        <dbReference type="EMBL" id="ODO01849.1"/>
    </source>
</evidence>
<organism evidence="2 3">
    <name type="scientific">Cryptococcus wingfieldii CBS 7118</name>
    <dbReference type="NCBI Taxonomy" id="1295528"/>
    <lineage>
        <taxon>Eukaryota</taxon>
        <taxon>Fungi</taxon>
        <taxon>Dikarya</taxon>
        <taxon>Basidiomycota</taxon>
        <taxon>Agaricomycotina</taxon>
        <taxon>Tremellomycetes</taxon>
        <taxon>Tremellales</taxon>
        <taxon>Cryptococcaceae</taxon>
        <taxon>Cryptococcus</taxon>
    </lineage>
</organism>
<feature type="region of interest" description="Disordered" evidence="1">
    <location>
        <begin position="176"/>
        <end position="197"/>
    </location>
</feature>
<evidence type="ECO:0000313" key="3">
    <source>
        <dbReference type="Proteomes" id="UP000094819"/>
    </source>
</evidence>
<proteinExistence type="predicted"/>
<protein>
    <submittedName>
        <fullName evidence="2">Uncharacterized protein</fullName>
    </submittedName>
</protein>
<sequence>MDSSIDSAAESRLPSLSWNAAYEMLRNDYSECTFHKLNERFINSVGQALADDPSRQEEHRLFQEEDEEGLRSGESLNFFSEILAWSLISNGKTLAGIPEHGKQWLEDAFVVPEDVKAALESCRASARSHIAQGRVTVPSELIIDYKSITDDDALRATEEKTQAAVAHALRSGLQRAATVNGTSAADDKSQGSNDDAK</sequence>
<name>A0A1E3JLU4_9TREE</name>
<evidence type="ECO:0000256" key="1">
    <source>
        <dbReference type="SAM" id="MobiDB-lite"/>
    </source>
</evidence>
<reference evidence="2 3" key="1">
    <citation type="submission" date="2016-06" db="EMBL/GenBank/DDBJ databases">
        <title>Evolution of pathogenesis and genome organization in the Tremellales.</title>
        <authorList>
            <person name="Cuomo C."/>
            <person name="Litvintseva A."/>
            <person name="Heitman J."/>
            <person name="Chen Y."/>
            <person name="Sun S."/>
            <person name="Springer D."/>
            <person name="Dromer F."/>
            <person name="Young S."/>
            <person name="Zeng Q."/>
            <person name="Chapman S."/>
            <person name="Gujja S."/>
            <person name="Saif S."/>
            <person name="Birren B."/>
        </authorList>
    </citation>
    <scope>NUCLEOTIDE SEQUENCE [LARGE SCALE GENOMIC DNA]</scope>
    <source>
        <strain evidence="2 3">CBS 7118</strain>
    </source>
</reference>
<dbReference type="Proteomes" id="UP000094819">
    <property type="component" value="Unassembled WGS sequence"/>
</dbReference>
<feature type="compositionally biased region" description="Basic and acidic residues" evidence="1">
    <location>
        <begin position="185"/>
        <end position="197"/>
    </location>
</feature>
<accession>A0A1E3JLU4</accession>
<comment type="caution">
    <text evidence="2">The sequence shown here is derived from an EMBL/GenBank/DDBJ whole genome shotgun (WGS) entry which is preliminary data.</text>
</comment>
<dbReference type="RefSeq" id="XP_019033101.1">
    <property type="nucleotide sequence ID" value="XM_019174722.1"/>
</dbReference>
<dbReference type="OrthoDB" id="10424804at2759"/>